<feature type="transmembrane region" description="Helical" evidence="1">
    <location>
        <begin position="131"/>
        <end position="151"/>
    </location>
</feature>
<keyword evidence="1" id="KW-0812">Transmembrane</keyword>
<keyword evidence="3" id="KW-1185">Reference proteome</keyword>
<keyword evidence="1" id="KW-0472">Membrane</keyword>
<evidence type="ECO:0000313" key="3">
    <source>
        <dbReference type="Proteomes" id="UP001059380"/>
    </source>
</evidence>
<evidence type="ECO:0000256" key="1">
    <source>
        <dbReference type="SAM" id="Phobius"/>
    </source>
</evidence>
<dbReference type="RefSeq" id="WP_260792125.1">
    <property type="nucleotide sequence ID" value="NZ_CP093313.1"/>
</dbReference>
<feature type="transmembrane region" description="Helical" evidence="1">
    <location>
        <begin position="93"/>
        <end position="110"/>
    </location>
</feature>
<feature type="transmembrane region" description="Helical" evidence="1">
    <location>
        <begin position="64"/>
        <end position="87"/>
    </location>
</feature>
<proteinExistence type="predicted"/>
<dbReference type="KEGG" id="orp:MOP44_20050"/>
<feature type="transmembrane region" description="Helical" evidence="1">
    <location>
        <begin position="31"/>
        <end position="52"/>
    </location>
</feature>
<evidence type="ECO:0000313" key="2">
    <source>
        <dbReference type="EMBL" id="UWZ82849.1"/>
    </source>
</evidence>
<accession>A0A9J7BK78</accession>
<organism evidence="2 3">
    <name type="scientific">Occallatibacter riparius</name>
    <dbReference type="NCBI Taxonomy" id="1002689"/>
    <lineage>
        <taxon>Bacteria</taxon>
        <taxon>Pseudomonadati</taxon>
        <taxon>Acidobacteriota</taxon>
        <taxon>Terriglobia</taxon>
        <taxon>Terriglobales</taxon>
        <taxon>Acidobacteriaceae</taxon>
        <taxon>Occallatibacter</taxon>
    </lineage>
</organism>
<dbReference type="Proteomes" id="UP001059380">
    <property type="component" value="Chromosome"/>
</dbReference>
<keyword evidence="1" id="KW-1133">Transmembrane helix</keyword>
<reference evidence="2" key="1">
    <citation type="submission" date="2021-04" db="EMBL/GenBank/DDBJ databases">
        <title>Phylogenetic analysis of Acidobacteriaceae.</title>
        <authorList>
            <person name="Qiu L."/>
            <person name="Zhang Q."/>
        </authorList>
    </citation>
    <scope>NUCLEOTIDE SEQUENCE</scope>
    <source>
        <strain evidence="2">DSM 25168</strain>
    </source>
</reference>
<sequence length="182" mass="19087">MLLAGGWVLFARLSGLQKARFFSYITGAKGVRISQIIFGLAVLPVGLSHIFYTQITASLVPAWLPFRTGLAYLTGVGQMACGLAILFSIWPRMAALIETGMLGLFAFLVWGPDTWFATTPKMAGAPAGARFPLTAFLITWVIGASALLVAGNGAGKAGESLNLEHDSGAEADLAGSPIKASR</sequence>
<dbReference type="AlphaFoldDB" id="A0A9J7BK78"/>
<evidence type="ECO:0008006" key="4">
    <source>
        <dbReference type="Google" id="ProtNLM"/>
    </source>
</evidence>
<name>A0A9J7BK78_9BACT</name>
<gene>
    <name evidence="2" type="ORF">MOP44_20050</name>
</gene>
<dbReference type="EMBL" id="CP093313">
    <property type="protein sequence ID" value="UWZ82849.1"/>
    <property type="molecule type" value="Genomic_DNA"/>
</dbReference>
<protein>
    <recommendedName>
        <fullName evidence="4">DoxX family protein</fullName>
    </recommendedName>
</protein>